<evidence type="ECO:0000256" key="2">
    <source>
        <dbReference type="ARBA" id="ARBA00001946"/>
    </source>
</evidence>
<comment type="caution">
    <text evidence="8">The sequence shown here is derived from an EMBL/GenBank/DDBJ whole genome shotgun (WGS) entry which is preliminary data.</text>
</comment>
<evidence type="ECO:0000256" key="1">
    <source>
        <dbReference type="ARBA" id="ARBA00001936"/>
    </source>
</evidence>
<dbReference type="PROSITE" id="PS51462">
    <property type="entry name" value="NUDIX"/>
    <property type="match status" value="1"/>
</dbReference>
<dbReference type="InterPro" id="IPR039121">
    <property type="entry name" value="NUDT19"/>
</dbReference>
<dbReference type="EMBL" id="BMHK01000005">
    <property type="protein sequence ID" value="GGB94710.1"/>
    <property type="molecule type" value="Genomic_DNA"/>
</dbReference>
<evidence type="ECO:0000256" key="6">
    <source>
        <dbReference type="ARBA" id="ARBA00023211"/>
    </source>
</evidence>
<dbReference type="InterPro" id="IPR000086">
    <property type="entry name" value="NUDIX_hydrolase_dom"/>
</dbReference>
<dbReference type="GO" id="GO:0016818">
    <property type="term" value="F:hydrolase activity, acting on acid anhydrides, in phosphorus-containing anhydrides"/>
    <property type="evidence" value="ECO:0007669"/>
    <property type="project" value="InterPro"/>
</dbReference>
<dbReference type="PANTHER" id="PTHR12318">
    <property type="entry name" value="TESTOSTERONE-REGULATED PROTEIN RP2"/>
    <property type="match status" value="1"/>
</dbReference>
<dbReference type="SUPFAM" id="SSF55811">
    <property type="entry name" value="Nudix"/>
    <property type="match status" value="1"/>
</dbReference>
<feature type="domain" description="Nudix hydrolase" evidence="7">
    <location>
        <begin position="12"/>
        <end position="200"/>
    </location>
</feature>
<evidence type="ECO:0000259" key="7">
    <source>
        <dbReference type="PROSITE" id="PS51462"/>
    </source>
</evidence>
<evidence type="ECO:0000256" key="3">
    <source>
        <dbReference type="ARBA" id="ARBA00022723"/>
    </source>
</evidence>
<comment type="cofactor">
    <cofactor evidence="2">
        <name>Mg(2+)</name>
        <dbReference type="ChEBI" id="CHEBI:18420"/>
    </cofactor>
</comment>
<name>A0A916X562_9SPHN</name>
<keyword evidence="3" id="KW-0479">Metal-binding</keyword>
<proteinExistence type="predicted"/>
<evidence type="ECO:0000256" key="5">
    <source>
        <dbReference type="ARBA" id="ARBA00022842"/>
    </source>
</evidence>
<reference evidence="8" key="2">
    <citation type="submission" date="2020-09" db="EMBL/GenBank/DDBJ databases">
        <authorList>
            <person name="Sun Q."/>
            <person name="Zhou Y."/>
        </authorList>
    </citation>
    <scope>NUCLEOTIDE SEQUENCE</scope>
    <source>
        <strain evidence="8">CGMCC 1.15095</strain>
    </source>
</reference>
<dbReference type="PANTHER" id="PTHR12318:SF0">
    <property type="entry name" value="ACYL-COENZYME A DIPHOSPHATASE NUDT19"/>
    <property type="match status" value="1"/>
</dbReference>
<dbReference type="GO" id="GO:0046872">
    <property type="term" value="F:metal ion binding"/>
    <property type="evidence" value="ECO:0007669"/>
    <property type="project" value="UniProtKB-KW"/>
</dbReference>
<gene>
    <name evidence="8" type="ORF">GCM10011494_11490</name>
</gene>
<dbReference type="InterPro" id="IPR015797">
    <property type="entry name" value="NUDIX_hydrolase-like_dom_sf"/>
</dbReference>
<keyword evidence="5" id="KW-0460">Magnesium</keyword>
<sequence length="255" mass="27767">MNDTAAPPQDQTIVRAATVIVFRSGSEGVPEILMVQRSAQLSFAGAAVVFPGGKIAPADEKQAAGFPAIPTDEAAARIAGIREVLEETGLILATHEKAGAQAAIDARAMLMHDEDLAPVLDRFGWTLDLDQLVPFARWVPTFKPGRIFDTRFYLADLGSGRVDLTPDLGENTRLFWASAKQALDMIEMDEIKAIYPTRRNLERLARFASFAEAKEHALNTPMDPISPWVDGDMLRIPEGAGYPVTIAPLSQIRIS</sequence>
<dbReference type="RefSeq" id="WP_188769383.1">
    <property type="nucleotide sequence ID" value="NZ_BMHK01000005.1"/>
</dbReference>
<dbReference type="Proteomes" id="UP000608154">
    <property type="component" value="Unassembled WGS sequence"/>
</dbReference>
<keyword evidence="9" id="KW-1185">Reference proteome</keyword>
<reference evidence="8" key="1">
    <citation type="journal article" date="2014" name="Int. J. Syst. Evol. Microbiol.">
        <title>Complete genome sequence of Corynebacterium casei LMG S-19264T (=DSM 44701T), isolated from a smear-ripened cheese.</title>
        <authorList>
            <consortium name="US DOE Joint Genome Institute (JGI-PGF)"/>
            <person name="Walter F."/>
            <person name="Albersmeier A."/>
            <person name="Kalinowski J."/>
            <person name="Ruckert C."/>
        </authorList>
    </citation>
    <scope>NUCLEOTIDE SEQUENCE</scope>
    <source>
        <strain evidence="8">CGMCC 1.15095</strain>
    </source>
</reference>
<evidence type="ECO:0000256" key="4">
    <source>
        <dbReference type="ARBA" id="ARBA00022801"/>
    </source>
</evidence>
<evidence type="ECO:0000313" key="8">
    <source>
        <dbReference type="EMBL" id="GGB94710.1"/>
    </source>
</evidence>
<evidence type="ECO:0000313" key="9">
    <source>
        <dbReference type="Proteomes" id="UP000608154"/>
    </source>
</evidence>
<accession>A0A916X562</accession>
<protein>
    <submittedName>
        <fullName evidence="8">NUDIX hydrolase</fullName>
    </submittedName>
</protein>
<dbReference type="Gene3D" id="3.90.79.10">
    <property type="entry name" value="Nucleoside Triphosphate Pyrophosphohydrolase"/>
    <property type="match status" value="1"/>
</dbReference>
<dbReference type="AlphaFoldDB" id="A0A916X562"/>
<comment type="cofactor">
    <cofactor evidence="1">
        <name>Mn(2+)</name>
        <dbReference type="ChEBI" id="CHEBI:29035"/>
    </cofactor>
</comment>
<organism evidence="8 9">
    <name type="scientific">Novosphingobium endophyticum</name>
    <dbReference type="NCBI Taxonomy" id="1955250"/>
    <lineage>
        <taxon>Bacteria</taxon>
        <taxon>Pseudomonadati</taxon>
        <taxon>Pseudomonadota</taxon>
        <taxon>Alphaproteobacteria</taxon>
        <taxon>Sphingomonadales</taxon>
        <taxon>Sphingomonadaceae</taxon>
        <taxon>Novosphingobium</taxon>
    </lineage>
</organism>
<keyword evidence="4 8" id="KW-0378">Hydrolase</keyword>
<keyword evidence="6" id="KW-0464">Manganese</keyword>